<evidence type="ECO:0000256" key="10">
    <source>
        <dbReference type="ARBA" id="ARBA00022753"/>
    </source>
</evidence>
<feature type="coiled-coil region" evidence="19">
    <location>
        <begin position="73"/>
        <end position="198"/>
    </location>
</feature>
<feature type="coiled-coil region" evidence="19">
    <location>
        <begin position="453"/>
        <end position="508"/>
    </location>
</feature>
<evidence type="ECO:0000256" key="15">
    <source>
        <dbReference type="ARBA" id="ARBA00053463"/>
    </source>
</evidence>
<evidence type="ECO:0000256" key="9">
    <source>
        <dbReference type="ARBA" id="ARBA00022703"/>
    </source>
</evidence>
<feature type="compositionally biased region" description="Low complexity" evidence="20">
    <location>
        <begin position="323"/>
        <end position="332"/>
    </location>
</feature>
<dbReference type="FunFam" id="1.20.5.340:FF:000022">
    <property type="entry name" value="Rabaptin, RAB GTPase-binding effector protein 1"/>
    <property type="match status" value="1"/>
</dbReference>
<dbReference type="Gene3D" id="1.20.5.730">
    <property type="entry name" value="Single helix bin"/>
    <property type="match status" value="1"/>
</dbReference>
<dbReference type="AlphaFoldDB" id="A0A4W6D6Z5"/>
<keyword evidence="5" id="KW-0813">Transport</keyword>
<feature type="domain" description="Rabaptin coiled-coil" evidence="21">
    <location>
        <begin position="29"/>
        <end position="412"/>
    </location>
</feature>
<reference evidence="23" key="2">
    <citation type="submission" date="2025-08" db="UniProtKB">
        <authorList>
            <consortium name="Ensembl"/>
        </authorList>
    </citation>
    <scope>IDENTIFICATION</scope>
</reference>
<keyword evidence="9" id="KW-0053">Apoptosis</keyword>
<dbReference type="SUPFAM" id="SSF103652">
    <property type="entry name" value="G protein-binding domain"/>
    <property type="match status" value="2"/>
</dbReference>
<organism evidence="23 24">
    <name type="scientific">Lates calcarifer</name>
    <name type="common">Barramundi</name>
    <name type="synonym">Holocentrus calcarifer</name>
    <dbReference type="NCBI Taxonomy" id="8187"/>
    <lineage>
        <taxon>Eukaryota</taxon>
        <taxon>Metazoa</taxon>
        <taxon>Chordata</taxon>
        <taxon>Craniata</taxon>
        <taxon>Vertebrata</taxon>
        <taxon>Euteleostomi</taxon>
        <taxon>Actinopterygii</taxon>
        <taxon>Neopterygii</taxon>
        <taxon>Teleostei</taxon>
        <taxon>Neoteleostei</taxon>
        <taxon>Acanthomorphata</taxon>
        <taxon>Carangaria</taxon>
        <taxon>Carangaria incertae sedis</taxon>
        <taxon>Centropomidae</taxon>
        <taxon>Lates</taxon>
    </lineage>
</organism>
<sequence>MLWLPLLNELLTGEFRLENLKQPSKPWPPVSENTKQEAIDQVRSQWQEEVASLQAIMKETVCEYERAQWNQYREAMEREVGDLRRRLTEGQEEENLEDEMKKAQEDAEKLRSVVMPMEQEIAALKAKLTTAEERVKELEASKVKELNHVLEAEKSCRTDLEMYVAVLNTQKSVLQEDAEKLRKELHDVCHKLELERQQHNQLKHTWQRANDQFLESQRLLMRDMQRIESVLSSEQLRQVEEMKKKDQEEDEKERLSQVKELHEDDGGDNTEPLEDLFLGLSVEEPHANHSAHGSMHSLDADVVAGGPTDPYKENLRRVQSTDSLGSSLSAQQGLGGQNHKAKSASHLDESDFGPLVGADCGVTDSSFGETSSISSIKLTASHFLLTKDQEKAIKAMTPEQEETASLLSSISHAPDTAYLPPAGYRLVSDSEWNLLQQEVKNAGRKLGRRCDMCSNYEKQLQAIQGQEAETRDQVKKLQVMLRQANDQLERTMTEKQNLEDSVKVGNEETAAKVSALMQRVQESETLLGTLQQAFSDAKRNTQEQMAVLVKSREQVADELSRLQRDNESLQGKHRLHIELQQQEDFQMPNTVQELQGLVLRLREDMVALRTSADHMEEKLKAEILFLKEQIQAEQCLKENLEDTLQLEIEGCKEEIGETQDSLAEKTETLESVQGLKISLEQQLKELTTAKSQVLDERDKAQRLQTELDVSEQVQKDFVKLSQTLQVQLERIRQADSLDRIRVILNDTNLTDINQLPET</sequence>
<dbReference type="GO" id="GO:0008083">
    <property type="term" value="F:growth factor activity"/>
    <property type="evidence" value="ECO:0007669"/>
    <property type="project" value="InterPro"/>
</dbReference>
<keyword evidence="10" id="KW-0967">Endosome</keyword>
<evidence type="ECO:0000256" key="3">
    <source>
        <dbReference type="ARBA" id="ARBA00004541"/>
    </source>
</evidence>
<evidence type="ECO:0000256" key="14">
    <source>
        <dbReference type="ARBA" id="ARBA00023329"/>
    </source>
</evidence>
<keyword evidence="11" id="KW-0653">Protein transport</keyword>
<evidence type="ECO:0000256" key="1">
    <source>
        <dbReference type="ARBA" id="ARBA00004172"/>
    </source>
</evidence>
<evidence type="ECO:0000256" key="19">
    <source>
        <dbReference type="SAM" id="Coils"/>
    </source>
</evidence>
<evidence type="ECO:0000256" key="7">
    <source>
        <dbReference type="ARBA" id="ARBA00022553"/>
    </source>
</evidence>
<dbReference type="InterPro" id="IPR015390">
    <property type="entry name" value="Rabaptin_Rab5-bd_dom"/>
</dbReference>
<dbReference type="GO" id="GO:0006915">
    <property type="term" value="P:apoptotic process"/>
    <property type="evidence" value="ECO:0007669"/>
    <property type="project" value="UniProtKB-KW"/>
</dbReference>
<dbReference type="PRINTS" id="PR01432">
    <property type="entry name" value="RABAPTIN"/>
</dbReference>
<evidence type="ECO:0000256" key="8">
    <source>
        <dbReference type="ARBA" id="ARBA00022583"/>
    </source>
</evidence>
<dbReference type="GO" id="GO:0015031">
    <property type="term" value="P:protein transport"/>
    <property type="evidence" value="ECO:0007669"/>
    <property type="project" value="UniProtKB-KW"/>
</dbReference>
<gene>
    <name evidence="23" type="primary">RABEP1</name>
</gene>
<feature type="coiled-coil region" evidence="19">
    <location>
        <begin position="669"/>
        <end position="706"/>
    </location>
</feature>
<keyword evidence="14" id="KW-0968">Cytoplasmic vesicle</keyword>
<proteinExistence type="inferred from homology"/>
<evidence type="ECO:0000256" key="12">
    <source>
        <dbReference type="ARBA" id="ARBA00022990"/>
    </source>
</evidence>
<dbReference type="GO" id="GO:0055037">
    <property type="term" value="C:recycling endosome"/>
    <property type="evidence" value="ECO:0007669"/>
    <property type="project" value="UniProtKB-SubCell"/>
</dbReference>
<reference evidence="24" key="1">
    <citation type="submission" date="2015-09" db="EMBL/GenBank/DDBJ databases">
        <authorList>
            <person name="Sai Rama Sridatta P."/>
        </authorList>
    </citation>
    <scope>NUCLEOTIDE SEQUENCE [LARGE SCALE GENOMIC DNA]</scope>
</reference>
<evidence type="ECO:0000256" key="5">
    <source>
        <dbReference type="ARBA" id="ARBA00022448"/>
    </source>
</evidence>
<keyword evidence="24" id="KW-1185">Reference proteome</keyword>
<dbReference type="Gene3D" id="1.20.5.340">
    <property type="match status" value="1"/>
</dbReference>
<evidence type="ECO:0000256" key="13">
    <source>
        <dbReference type="ARBA" id="ARBA00023054"/>
    </source>
</evidence>
<feature type="compositionally biased region" description="Basic and acidic residues" evidence="20">
    <location>
        <begin position="238"/>
        <end position="264"/>
    </location>
</feature>
<feature type="coiled-coil region" evidence="19">
    <location>
        <begin position="616"/>
        <end position="643"/>
    </location>
</feature>
<keyword evidence="12" id="KW-0007">Acetylation</keyword>
<evidence type="ECO:0000256" key="20">
    <source>
        <dbReference type="SAM" id="MobiDB-lite"/>
    </source>
</evidence>
<accession>A0A4W6D6Z5</accession>
<dbReference type="InterPro" id="IPR003914">
    <property type="entry name" value="Rabaptin"/>
</dbReference>
<evidence type="ECO:0000256" key="6">
    <source>
        <dbReference type="ARBA" id="ARBA00022490"/>
    </source>
</evidence>
<dbReference type="PANTHER" id="PTHR31179:SF5">
    <property type="entry name" value="RAB GTPASE-BINDING EFFECTOR PROTEIN 1"/>
    <property type="match status" value="1"/>
</dbReference>
<feature type="domain" description="Rabaptin GTPase-Rab5 binding" evidence="22">
    <location>
        <begin position="450"/>
        <end position="735"/>
    </location>
</feature>
<dbReference type="PANTHER" id="PTHR31179">
    <property type="entry name" value="RAB GTPASE-BINDING EFFECTOR PROTEIN"/>
    <property type="match status" value="1"/>
</dbReference>
<name>A0A4W6D6Z5_LATCA</name>
<evidence type="ECO:0000259" key="22">
    <source>
        <dbReference type="Pfam" id="PF09311"/>
    </source>
</evidence>
<evidence type="ECO:0000256" key="4">
    <source>
        <dbReference type="ARBA" id="ARBA00006603"/>
    </source>
</evidence>
<dbReference type="Pfam" id="PF09311">
    <property type="entry name" value="Rab5-bind"/>
    <property type="match status" value="1"/>
</dbReference>
<dbReference type="Ensembl" id="ENSLCAT00010020948.1">
    <property type="protein sequence ID" value="ENSLCAP00010020494.1"/>
    <property type="gene ID" value="ENSLCAG00010009583.1"/>
</dbReference>
<keyword evidence="8" id="KW-0254">Endocytosis</keyword>
<evidence type="ECO:0000259" key="21">
    <source>
        <dbReference type="Pfam" id="PF03528"/>
    </source>
</evidence>
<comment type="subcellular location">
    <subcellularLocation>
        <location evidence="3">Cytoplasmic vesicle</location>
    </subcellularLocation>
    <subcellularLocation>
        <location evidence="2">Early endosome</location>
    </subcellularLocation>
    <subcellularLocation>
        <location evidence="1">Recycling endosome</location>
    </subcellularLocation>
</comment>
<evidence type="ECO:0000313" key="24">
    <source>
        <dbReference type="Proteomes" id="UP000314980"/>
    </source>
</evidence>
<keyword evidence="7" id="KW-0597">Phosphoprotein</keyword>
<dbReference type="GO" id="GO:0006897">
    <property type="term" value="P:endocytosis"/>
    <property type="evidence" value="ECO:0007669"/>
    <property type="project" value="UniProtKB-KW"/>
</dbReference>
<evidence type="ECO:0000313" key="23">
    <source>
        <dbReference type="Ensembl" id="ENSLCAP00010020494.1"/>
    </source>
</evidence>
<dbReference type="FunFam" id="1.20.5.730:FF:000002">
    <property type="entry name" value="Rabaptin, RAB GTPase-binding effector protein 1"/>
    <property type="match status" value="1"/>
</dbReference>
<comment type="similarity">
    <text evidence="4">Belongs to the rabaptin family.</text>
</comment>
<keyword evidence="13 19" id="KW-0175">Coiled coil</keyword>
<evidence type="ECO:0000256" key="2">
    <source>
        <dbReference type="ARBA" id="ARBA00004412"/>
    </source>
</evidence>
<evidence type="ECO:0000256" key="16">
    <source>
        <dbReference type="ARBA" id="ARBA00069951"/>
    </source>
</evidence>
<dbReference type="GO" id="GO:0005769">
    <property type="term" value="C:early endosome"/>
    <property type="evidence" value="ECO:0007669"/>
    <property type="project" value="UniProtKB-SubCell"/>
</dbReference>
<evidence type="ECO:0000256" key="18">
    <source>
        <dbReference type="ARBA" id="ARBA00081948"/>
    </source>
</evidence>
<dbReference type="GeneTree" id="ENSGT00530000063743"/>
<comment type="function">
    <text evidence="15">Rab effector protein acting as linker between gamma-adaptin, RAB4A and RAB5A. Involved in endocytic membrane fusion and membrane trafficking of recycling endosomes. Involved in KCNH1 channels trafficking to and from the cell membrane. Stimulates RABGEF1 mediated nucleotide exchange on RAB5A. Mediates the traffic of PKD1:PKD2 complex from the endoplasmic reticulum through the Golgi to the cilium.</text>
</comment>
<evidence type="ECO:0000256" key="11">
    <source>
        <dbReference type="ARBA" id="ARBA00022927"/>
    </source>
</evidence>
<keyword evidence="6" id="KW-0963">Cytoplasm</keyword>
<dbReference type="GO" id="GO:0005096">
    <property type="term" value="F:GTPase activator activity"/>
    <property type="evidence" value="ECO:0007669"/>
    <property type="project" value="InterPro"/>
</dbReference>
<feature type="region of interest" description="Disordered" evidence="20">
    <location>
        <begin position="318"/>
        <end position="348"/>
    </location>
</feature>
<dbReference type="Pfam" id="PF03528">
    <property type="entry name" value="Rabaptin"/>
    <property type="match status" value="1"/>
</dbReference>
<protein>
    <recommendedName>
        <fullName evidence="16">Rab GTPase-binding effector protein 1</fullName>
    </recommendedName>
    <alternativeName>
        <fullName evidence="18">Rabaptin-5</fullName>
    </alternativeName>
    <alternativeName>
        <fullName evidence="17">Rabaptin-5alpha</fullName>
    </alternativeName>
</protein>
<reference evidence="23" key="3">
    <citation type="submission" date="2025-09" db="UniProtKB">
        <authorList>
            <consortium name="Ensembl"/>
        </authorList>
    </citation>
    <scope>IDENTIFICATION</scope>
</reference>
<feature type="region of interest" description="Disordered" evidence="20">
    <location>
        <begin position="238"/>
        <end position="273"/>
    </location>
</feature>
<evidence type="ECO:0000256" key="17">
    <source>
        <dbReference type="ARBA" id="ARBA00077424"/>
    </source>
</evidence>
<dbReference type="Proteomes" id="UP000314980">
    <property type="component" value="Unassembled WGS sequence"/>
</dbReference>
<dbReference type="InterPro" id="IPR018514">
    <property type="entry name" value="Rabaptin_CC"/>
</dbReference>